<keyword evidence="7" id="KW-1185">Reference proteome</keyword>
<dbReference type="SMART" id="SM00156">
    <property type="entry name" value="PP2Ac"/>
    <property type="match status" value="1"/>
</dbReference>
<evidence type="ECO:0000256" key="1">
    <source>
        <dbReference type="ARBA" id="ARBA00008294"/>
    </source>
</evidence>
<comment type="caution">
    <text evidence="6">The sequence shown here is derived from an EMBL/GenBank/DDBJ whole genome shotgun (WGS) entry which is preliminary data.</text>
</comment>
<dbReference type="EMBL" id="NIVC01001764">
    <property type="protein sequence ID" value="PAA64297.1"/>
    <property type="molecule type" value="Genomic_DNA"/>
</dbReference>
<comment type="catalytic activity">
    <reaction evidence="3">
        <text>O-phospho-L-threonyl-[protein] + H2O = L-threonyl-[protein] + phosphate</text>
        <dbReference type="Rhea" id="RHEA:47004"/>
        <dbReference type="Rhea" id="RHEA-COMP:11060"/>
        <dbReference type="Rhea" id="RHEA-COMP:11605"/>
        <dbReference type="ChEBI" id="CHEBI:15377"/>
        <dbReference type="ChEBI" id="CHEBI:30013"/>
        <dbReference type="ChEBI" id="CHEBI:43474"/>
        <dbReference type="ChEBI" id="CHEBI:61977"/>
        <dbReference type="EC" id="3.1.3.16"/>
    </reaction>
</comment>
<protein>
    <recommendedName>
        <fullName evidence="3">Serine/threonine-protein phosphatase</fullName>
        <ecNumber evidence="3">3.1.3.16</ecNumber>
    </recommendedName>
</protein>
<gene>
    <name evidence="6" type="ORF">BOX15_Mlig000247g2</name>
</gene>
<dbReference type="InterPro" id="IPR004843">
    <property type="entry name" value="Calcineurin-like_PHP"/>
</dbReference>
<dbReference type="OrthoDB" id="256429at2759"/>
<dbReference type="PROSITE" id="PS50222">
    <property type="entry name" value="EF_HAND_2"/>
    <property type="match status" value="1"/>
</dbReference>
<feature type="compositionally biased region" description="Low complexity" evidence="4">
    <location>
        <begin position="946"/>
        <end position="972"/>
    </location>
</feature>
<dbReference type="GO" id="GO:0004722">
    <property type="term" value="F:protein serine/threonine phosphatase activity"/>
    <property type="evidence" value="ECO:0007669"/>
    <property type="project" value="UniProtKB-EC"/>
</dbReference>
<dbReference type="InterPro" id="IPR002048">
    <property type="entry name" value="EF_hand_dom"/>
</dbReference>
<accession>A0A267ETT4</accession>
<keyword evidence="3" id="KW-0378">Hydrolase</keyword>
<dbReference type="InterPro" id="IPR011992">
    <property type="entry name" value="EF-hand-dom_pair"/>
</dbReference>
<dbReference type="SUPFAM" id="SSF56300">
    <property type="entry name" value="Metallo-dependent phosphatases"/>
    <property type="match status" value="1"/>
</dbReference>
<feature type="compositionally biased region" description="Gly residues" evidence="4">
    <location>
        <begin position="462"/>
        <end position="484"/>
    </location>
</feature>
<sequence length="985" mass="106782">MEAYASALIFSKQNRLLICPQTIEISPSDDSDSPFGSSQYELDIDSAFKEKCTVDVFWLPTVKANLSYGLKCTFLKFIESKSINSVEIKGVCYNSFRCLPMGTSYIYTIFYIDDVDEDNFTFEEAQWLSSEVLSRQASLGAASASSTCLPSLFLLGHELLDLLASVASSNDVDQLTEVTGQTYVPMLPDCAFVETQFELCITSAGSSDGGGAAPLSPTQQLVKAAGFGDLEQKFLFNQFMKACAPSASMCFPVFAQYFAARGFSYERAKHLFRAFDSHRRGFLQFRDFLVGHAAMEPSTPHGSTPAELRCRYIFRYYDEDCDGCLSFREFRNIIRDIRLAKKLSATDDEVTFDATEQAKVFSQEKKELLPLNDFLSAVGQLKFRGTSNLFRLASSALTPLKTNGGGSDHPPPKRTKPSQARSPGSTSEESDSSVFSLPGRPAPRLDTTGGRRSPTSPSSAFGVGGSGGGGSGGGAGSGVGGGDPSSGSTPSSPNTAFELATHTVKVRRSGSLSEVSLLWDVDSSAFSESAQKDILSHGLRRVDRLLSLDTTFNLRSHPNEMINGLRYFERACRGSTAAGSSSGQQPQLEDKPAMNWGQVEMKGLARCLLSLCEMLQTVFSEEPRMVKLRSPTYILGDIHGNYHDLVCFEKVLWRLGTHLSPANFLFLGDYVDRGQFGVEVVSYLFAQKAMSPKKFILLRGNHEIRDIQENFTFKRECMAKFGDSYGLQVWEAVNRCFDRMPIAATVDGKIFCVHGGIPRPSLYRSLERDLNAVPCPLPSPVDQSPLAWEIMWSDPLHPPQAGASAAGAAAAATADDDASDFGSSDVGFAFNKRRGTACCFSYQALDSFLRANKFSHVIRAHEVQQVGFQIQQKGKLLTVFSSSHYCNGNNEAACVLADHYKIRLIRLDTSSTHHSGTPAFYSSASGRTSPSATATTSSPGSGGVRSGRIVDAVDSASSSTSPGEGAASASASADDDECNLPTIDL</sequence>
<evidence type="ECO:0000313" key="6">
    <source>
        <dbReference type="EMBL" id="PAA64297.1"/>
    </source>
</evidence>
<evidence type="ECO:0000259" key="5">
    <source>
        <dbReference type="PROSITE" id="PS50222"/>
    </source>
</evidence>
<evidence type="ECO:0000313" key="7">
    <source>
        <dbReference type="Proteomes" id="UP000215902"/>
    </source>
</evidence>
<reference evidence="6 7" key="1">
    <citation type="submission" date="2017-06" db="EMBL/GenBank/DDBJ databases">
        <title>A platform for efficient transgenesis in Macrostomum lignano, a flatworm model organism for stem cell research.</title>
        <authorList>
            <person name="Berezikov E."/>
        </authorList>
    </citation>
    <scope>NUCLEOTIDE SEQUENCE [LARGE SCALE GENOMIC DNA]</scope>
    <source>
        <strain evidence="6">DV1</strain>
        <tissue evidence="6">Whole organism</tissue>
    </source>
</reference>
<organism evidence="6 7">
    <name type="scientific">Macrostomum lignano</name>
    <dbReference type="NCBI Taxonomy" id="282301"/>
    <lineage>
        <taxon>Eukaryota</taxon>
        <taxon>Metazoa</taxon>
        <taxon>Spiralia</taxon>
        <taxon>Lophotrochozoa</taxon>
        <taxon>Platyhelminthes</taxon>
        <taxon>Rhabditophora</taxon>
        <taxon>Macrostomorpha</taxon>
        <taxon>Macrostomida</taxon>
        <taxon>Macrostomidae</taxon>
        <taxon>Macrostomum</taxon>
    </lineage>
</organism>
<proteinExistence type="inferred from homology"/>
<dbReference type="InterPro" id="IPR029052">
    <property type="entry name" value="Metallo-depent_PP-like"/>
</dbReference>
<dbReference type="InterPro" id="IPR006186">
    <property type="entry name" value="Ser/Thr-sp_prot-phosphatase"/>
</dbReference>
<keyword evidence="2" id="KW-0106">Calcium</keyword>
<dbReference type="InterPro" id="IPR018247">
    <property type="entry name" value="EF_Hand_1_Ca_BS"/>
</dbReference>
<dbReference type="GO" id="GO:0005509">
    <property type="term" value="F:calcium ion binding"/>
    <property type="evidence" value="ECO:0007669"/>
    <property type="project" value="InterPro"/>
</dbReference>
<feature type="region of interest" description="Disordered" evidence="4">
    <location>
        <begin position="398"/>
        <end position="495"/>
    </location>
</feature>
<dbReference type="GO" id="GO:0005737">
    <property type="term" value="C:cytoplasm"/>
    <property type="evidence" value="ECO:0007669"/>
    <property type="project" value="TreeGrafter"/>
</dbReference>
<dbReference type="AlphaFoldDB" id="A0A267ETT4"/>
<dbReference type="PRINTS" id="PR00114">
    <property type="entry name" value="STPHPHTASE"/>
</dbReference>
<dbReference type="SUPFAM" id="SSF47473">
    <property type="entry name" value="EF-hand"/>
    <property type="match status" value="1"/>
</dbReference>
<comment type="similarity">
    <text evidence="1 3">Belongs to the PPP phosphatase family.</text>
</comment>
<dbReference type="PANTHER" id="PTHR11668">
    <property type="entry name" value="SERINE/THREONINE PROTEIN PHOSPHATASE"/>
    <property type="match status" value="1"/>
</dbReference>
<dbReference type="InterPro" id="IPR050341">
    <property type="entry name" value="PP1_catalytic_subunit"/>
</dbReference>
<feature type="compositionally biased region" description="Low complexity" evidence="4">
    <location>
        <begin position="922"/>
        <end position="939"/>
    </location>
</feature>
<evidence type="ECO:0000256" key="4">
    <source>
        <dbReference type="SAM" id="MobiDB-lite"/>
    </source>
</evidence>
<dbReference type="Proteomes" id="UP000215902">
    <property type="component" value="Unassembled WGS sequence"/>
</dbReference>
<feature type="domain" description="EF-hand" evidence="5">
    <location>
        <begin position="305"/>
        <end position="340"/>
    </location>
</feature>
<feature type="region of interest" description="Disordered" evidence="4">
    <location>
        <begin position="916"/>
        <end position="985"/>
    </location>
</feature>
<evidence type="ECO:0000256" key="3">
    <source>
        <dbReference type="RuleBase" id="RU004273"/>
    </source>
</evidence>
<dbReference type="PROSITE" id="PS00018">
    <property type="entry name" value="EF_HAND_1"/>
    <property type="match status" value="1"/>
</dbReference>
<dbReference type="PROSITE" id="PS00125">
    <property type="entry name" value="SER_THR_PHOSPHATASE"/>
    <property type="match status" value="1"/>
</dbReference>
<dbReference type="CDD" id="cd00144">
    <property type="entry name" value="MPP_PPP_family"/>
    <property type="match status" value="1"/>
</dbReference>
<feature type="compositionally biased region" description="Low complexity" evidence="4">
    <location>
        <begin position="422"/>
        <end position="436"/>
    </location>
</feature>
<name>A0A267ETT4_9PLAT</name>
<dbReference type="Gene3D" id="3.60.21.10">
    <property type="match status" value="1"/>
</dbReference>
<dbReference type="Pfam" id="PF00149">
    <property type="entry name" value="Metallophos"/>
    <property type="match status" value="1"/>
</dbReference>
<dbReference type="PANTHER" id="PTHR11668:SF496">
    <property type="entry name" value="SERINE_THREONINE-PROTEIN PHOSPHATASE"/>
    <property type="match status" value="1"/>
</dbReference>
<evidence type="ECO:0000256" key="2">
    <source>
        <dbReference type="ARBA" id="ARBA00022837"/>
    </source>
</evidence>
<dbReference type="GO" id="GO:0005634">
    <property type="term" value="C:nucleus"/>
    <property type="evidence" value="ECO:0007669"/>
    <property type="project" value="TreeGrafter"/>
</dbReference>
<dbReference type="STRING" id="282301.A0A267ETT4"/>
<dbReference type="Gene3D" id="1.10.238.10">
    <property type="entry name" value="EF-hand"/>
    <property type="match status" value="1"/>
</dbReference>
<dbReference type="EC" id="3.1.3.16" evidence="3"/>